<name>I1BXS9_RHIO9</name>
<feature type="compositionally biased region" description="Acidic residues" evidence="1">
    <location>
        <begin position="162"/>
        <end position="243"/>
    </location>
</feature>
<feature type="region of interest" description="Disordered" evidence="1">
    <location>
        <begin position="149"/>
        <end position="268"/>
    </location>
</feature>
<proteinExistence type="predicted"/>
<dbReference type="InParanoid" id="I1BXS9"/>
<dbReference type="Proteomes" id="UP000009138">
    <property type="component" value="Unassembled WGS sequence"/>
</dbReference>
<dbReference type="RefSeq" id="XP_067516405.1">
    <property type="nucleotide sequence ID" value="XM_067660304.1"/>
</dbReference>
<dbReference type="STRING" id="246409.I1BXS9"/>
<reference evidence="2 3" key="1">
    <citation type="journal article" date="2009" name="PLoS Genet.">
        <title>Genomic analysis of the basal lineage fungus Rhizopus oryzae reveals a whole-genome duplication.</title>
        <authorList>
            <person name="Ma L.-J."/>
            <person name="Ibrahim A.S."/>
            <person name="Skory C."/>
            <person name="Grabherr M.G."/>
            <person name="Burger G."/>
            <person name="Butler M."/>
            <person name="Elias M."/>
            <person name="Idnurm A."/>
            <person name="Lang B.F."/>
            <person name="Sone T."/>
            <person name="Abe A."/>
            <person name="Calvo S.E."/>
            <person name="Corrochano L.M."/>
            <person name="Engels R."/>
            <person name="Fu J."/>
            <person name="Hansberg W."/>
            <person name="Kim J.-M."/>
            <person name="Kodira C.D."/>
            <person name="Koehrsen M.J."/>
            <person name="Liu B."/>
            <person name="Miranda-Saavedra D."/>
            <person name="O'Leary S."/>
            <person name="Ortiz-Castellanos L."/>
            <person name="Poulter R."/>
            <person name="Rodriguez-Romero J."/>
            <person name="Ruiz-Herrera J."/>
            <person name="Shen Y.-Q."/>
            <person name="Zeng Q."/>
            <person name="Galagan J."/>
            <person name="Birren B.W."/>
            <person name="Cuomo C.A."/>
            <person name="Wickes B.L."/>
        </authorList>
    </citation>
    <scope>NUCLEOTIDE SEQUENCE [LARGE SCALE GENOMIC DNA]</scope>
    <source>
        <strain evidence="3">RA 99-880 / ATCC MYA-4621 / FGSC 9543 / NRRL 43880</strain>
    </source>
</reference>
<feature type="compositionally biased region" description="Basic and acidic residues" evidence="1">
    <location>
        <begin position="149"/>
        <end position="161"/>
    </location>
</feature>
<dbReference type="EMBL" id="CH476735">
    <property type="protein sequence ID" value="EIE81009.1"/>
    <property type="molecule type" value="Genomic_DNA"/>
</dbReference>
<dbReference type="AlphaFoldDB" id="I1BXS9"/>
<sequence length="362" mass="43560">MAVFSENKKEIEEMIYKYLKEEIEKKDGLWSKGKYKYPVFKKESLYFDLIKKVDNDNAQLGEIFNKQRKKVEAEKSKEENKIENWTIEDVSDREGTDALVGLKEIFPIFNNFARKSFNDLKEKEKSELSWSKHYRKLISFSGIMLLEKNLKSDDKENKSEENESEENESEENESEENESEENESEENESEENESEENESEENESEENESEENESEENESEENESEENESEENESEENESEENESEKKKEDEIKKEEEIKKEKEIKKEEEKDGLVYGTDRRKLDKFHKVIREEVYKGIDEFPKAYNSKIKRIQEDFRRTKDLYKFEEKLRELQTKCRKVKDDENDDFKIKVAIENKYPTWSWF</sequence>
<evidence type="ECO:0000313" key="2">
    <source>
        <dbReference type="EMBL" id="EIE81009.1"/>
    </source>
</evidence>
<protein>
    <submittedName>
        <fullName evidence="2">Uncharacterized protein</fullName>
    </submittedName>
</protein>
<accession>I1BXS9</accession>
<feature type="compositionally biased region" description="Basic and acidic residues" evidence="1">
    <location>
        <begin position="244"/>
        <end position="268"/>
    </location>
</feature>
<organism evidence="2 3">
    <name type="scientific">Rhizopus delemar (strain RA 99-880 / ATCC MYA-4621 / FGSC 9543 / NRRL 43880)</name>
    <name type="common">Mucormycosis agent</name>
    <name type="synonym">Rhizopus arrhizus var. delemar</name>
    <dbReference type="NCBI Taxonomy" id="246409"/>
    <lineage>
        <taxon>Eukaryota</taxon>
        <taxon>Fungi</taxon>
        <taxon>Fungi incertae sedis</taxon>
        <taxon>Mucoromycota</taxon>
        <taxon>Mucoromycotina</taxon>
        <taxon>Mucoromycetes</taxon>
        <taxon>Mucorales</taxon>
        <taxon>Mucorineae</taxon>
        <taxon>Rhizopodaceae</taxon>
        <taxon>Rhizopus</taxon>
    </lineage>
</organism>
<evidence type="ECO:0000256" key="1">
    <source>
        <dbReference type="SAM" id="MobiDB-lite"/>
    </source>
</evidence>
<keyword evidence="3" id="KW-1185">Reference proteome</keyword>
<dbReference type="OMA" id="YRRNNIM"/>
<dbReference type="GeneID" id="93612685"/>
<gene>
    <name evidence="2" type="ORF">RO3G_05714</name>
</gene>
<evidence type="ECO:0000313" key="3">
    <source>
        <dbReference type="Proteomes" id="UP000009138"/>
    </source>
</evidence>
<dbReference type="VEuPathDB" id="FungiDB:RO3G_05714"/>